<keyword evidence="2" id="KW-1185">Reference proteome</keyword>
<organism evidence="1 2">
    <name type="scientific">Hibiscus syriacus</name>
    <name type="common">Rose of Sharon</name>
    <dbReference type="NCBI Taxonomy" id="106335"/>
    <lineage>
        <taxon>Eukaryota</taxon>
        <taxon>Viridiplantae</taxon>
        <taxon>Streptophyta</taxon>
        <taxon>Embryophyta</taxon>
        <taxon>Tracheophyta</taxon>
        <taxon>Spermatophyta</taxon>
        <taxon>Magnoliopsida</taxon>
        <taxon>eudicotyledons</taxon>
        <taxon>Gunneridae</taxon>
        <taxon>Pentapetalae</taxon>
        <taxon>rosids</taxon>
        <taxon>malvids</taxon>
        <taxon>Malvales</taxon>
        <taxon>Malvaceae</taxon>
        <taxon>Malvoideae</taxon>
        <taxon>Hibiscus</taxon>
    </lineage>
</organism>
<sequence length="66" mass="7230">MRGSEQFRAPTSSSQSDFRLKFEIFSSDFSITVSVMGSSAAGVATLRKSSPVLRMESSFLKVEFSV</sequence>
<dbReference type="EMBL" id="VEPZ02001028">
    <property type="protein sequence ID" value="KAE8700703.1"/>
    <property type="molecule type" value="Genomic_DNA"/>
</dbReference>
<dbReference type="Proteomes" id="UP000436088">
    <property type="component" value="Unassembled WGS sequence"/>
</dbReference>
<comment type="caution">
    <text evidence="1">The sequence shown here is derived from an EMBL/GenBank/DDBJ whole genome shotgun (WGS) entry which is preliminary data.</text>
</comment>
<protein>
    <submittedName>
        <fullName evidence="1">Uncharacterized protein</fullName>
    </submittedName>
</protein>
<reference evidence="1" key="1">
    <citation type="submission" date="2019-09" db="EMBL/GenBank/DDBJ databases">
        <title>Draft genome information of white flower Hibiscus syriacus.</title>
        <authorList>
            <person name="Kim Y.-M."/>
        </authorList>
    </citation>
    <scope>NUCLEOTIDE SEQUENCE [LARGE SCALE GENOMIC DNA]</scope>
    <source>
        <strain evidence="1">YM2019G1</strain>
    </source>
</reference>
<proteinExistence type="predicted"/>
<dbReference type="AlphaFoldDB" id="A0A6A3A9V2"/>
<evidence type="ECO:0000313" key="2">
    <source>
        <dbReference type="Proteomes" id="UP000436088"/>
    </source>
</evidence>
<gene>
    <name evidence="1" type="ORF">F3Y22_tig00110556pilonHSYRG00607</name>
</gene>
<evidence type="ECO:0000313" key="1">
    <source>
        <dbReference type="EMBL" id="KAE8700703.1"/>
    </source>
</evidence>
<accession>A0A6A3A9V2</accession>
<name>A0A6A3A9V2_HIBSY</name>